<name>I0IG90_PHYMF</name>
<sequence>MQPEDARRLREIVDAGRRVQAYVGEEGAAVALKSNQCRSPILYQLVVHGEAAAHVSEDTRAALAAVPWRAMKDFQNLLVHRYWSIHDPTLTHIVEVEMPPVLRAIEDHLTTLGDESTSG</sequence>
<gene>
    <name evidence="6" type="ordered locus">PSMK_21190</name>
</gene>
<dbReference type="InterPro" id="IPR051813">
    <property type="entry name" value="HepT_RNase_toxin"/>
</dbReference>
<dbReference type="Pfam" id="PF01934">
    <property type="entry name" value="HepT-like"/>
    <property type="match status" value="1"/>
</dbReference>
<dbReference type="GO" id="GO:0000166">
    <property type="term" value="F:nucleotide binding"/>
    <property type="evidence" value="ECO:0007669"/>
    <property type="project" value="UniProtKB-KW"/>
</dbReference>
<dbReference type="KEGG" id="phm:PSMK_21190"/>
<dbReference type="RefSeq" id="WP_014437496.1">
    <property type="nucleotide sequence ID" value="NC_017080.1"/>
</dbReference>
<dbReference type="PANTHER" id="PTHR34139:SF1">
    <property type="entry name" value="RNASE MJ1380-RELATED"/>
    <property type="match status" value="1"/>
</dbReference>
<dbReference type="Proteomes" id="UP000007881">
    <property type="component" value="Chromosome"/>
</dbReference>
<proteinExistence type="predicted"/>
<dbReference type="GO" id="GO:0004540">
    <property type="term" value="F:RNA nuclease activity"/>
    <property type="evidence" value="ECO:0007669"/>
    <property type="project" value="InterPro"/>
</dbReference>
<keyword evidence="5" id="KW-0378">Hydrolase</keyword>
<dbReference type="STRING" id="1142394.PSMK_21190"/>
<evidence type="ECO:0000256" key="3">
    <source>
        <dbReference type="ARBA" id="ARBA00022722"/>
    </source>
</evidence>
<keyword evidence="1" id="KW-0597">Phosphoprotein</keyword>
<dbReference type="PANTHER" id="PTHR34139">
    <property type="entry name" value="UPF0331 PROTEIN MJ0127"/>
    <property type="match status" value="1"/>
</dbReference>
<dbReference type="EMBL" id="AP012338">
    <property type="protein sequence ID" value="BAM04278.1"/>
    <property type="molecule type" value="Genomic_DNA"/>
</dbReference>
<evidence type="ECO:0000256" key="1">
    <source>
        <dbReference type="ARBA" id="ARBA00022553"/>
    </source>
</evidence>
<dbReference type="HOGENOM" id="CLU_142825_3_2_0"/>
<evidence type="ECO:0000256" key="4">
    <source>
        <dbReference type="ARBA" id="ARBA00022741"/>
    </source>
</evidence>
<organism evidence="6 7">
    <name type="scientific">Phycisphaera mikurensis (strain NBRC 102666 / KCTC 22515 / FYK2301M01)</name>
    <dbReference type="NCBI Taxonomy" id="1142394"/>
    <lineage>
        <taxon>Bacteria</taxon>
        <taxon>Pseudomonadati</taxon>
        <taxon>Planctomycetota</taxon>
        <taxon>Phycisphaerae</taxon>
        <taxon>Phycisphaerales</taxon>
        <taxon>Phycisphaeraceae</taxon>
        <taxon>Phycisphaera</taxon>
    </lineage>
</organism>
<evidence type="ECO:0008006" key="8">
    <source>
        <dbReference type="Google" id="ProtNLM"/>
    </source>
</evidence>
<dbReference type="GO" id="GO:0110001">
    <property type="term" value="C:toxin-antitoxin complex"/>
    <property type="evidence" value="ECO:0007669"/>
    <property type="project" value="InterPro"/>
</dbReference>
<keyword evidence="2" id="KW-1277">Toxin-antitoxin system</keyword>
<evidence type="ECO:0000256" key="5">
    <source>
        <dbReference type="ARBA" id="ARBA00022801"/>
    </source>
</evidence>
<evidence type="ECO:0000313" key="7">
    <source>
        <dbReference type="Proteomes" id="UP000007881"/>
    </source>
</evidence>
<keyword evidence="4" id="KW-0547">Nucleotide-binding</keyword>
<evidence type="ECO:0000256" key="2">
    <source>
        <dbReference type="ARBA" id="ARBA00022649"/>
    </source>
</evidence>
<keyword evidence="7" id="KW-1185">Reference proteome</keyword>
<dbReference type="OrthoDB" id="955324at2"/>
<dbReference type="AlphaFoldDB" id="I0IG90"/>
<reference evidence="6 7" key="1">
    <citation type="submission" date="2012-02" db="EMBL/GenBank/DDBJ databases">
        <title>Complete genome sequence of Phycisphaera mikurensis NBRC 102666.</title>
        <authorList>
            <person name="Ankai A."/>
            <person name="Hosoyama A."/>
            <person name="Terui Y."/>
            <person name="Sekine M."/>
            <person name="Fukai R."/>
            <person name="Kato Y."/>
            <person name="Nakamura S."/>
            <person name="Yamada-Narita S."/>
            <person name="Kawakoshi A."/>
            <person name="Fukunaga Y."/>
            <person name="Yamazaki S."/>
            <person name="Fujita N."/>
        </authorList>
    </citation>
    <scope>NUCLEOTIDE SEQUENCE [LARGE SCALE GENOMIC DNA]</scope>
    <source>
        <strain evidence="7">NBRC 102666 / KCTC 22515 / FYK2301M01</strain>
    </source>
</reference>
<accession>I0IG90</accession>
<keyword evidence="3" id="KW-0540">Nuclease</keyword>
<evidence type="ECO:0000313" key="6">
    <source>
        <dbReference type="EMBL" id="BAM04278.1"/>
    </source>
</evidence>
<dbReference type="GO" id="GO:0016787">
    <property type="term" value="F:hydrolase activity"/>
    <property type="evidence" value="ECO:0007669"/>
    <property type="project" value="UniProtKB-KW"/>
</dbReference>
<dbReference type="InterPro" id="IPR008201">
    <property type="entry name" value="HepT-like"/>
</dbReference>
<protein>
    <recommendedName>
        <fullName evidence="8">DUF86 domain-containing protein</fullName>
    </recommendedName>
</protein>
<dbReference type="eggNOG" id="COG2361">
    <property type="taxonomic scope" value="Bacteria"/>
</dbReference>